<reference evidence="3 4" key="1">
    <citation type="submission" date="2023-11" db="EMBL/GenBank/DDBJ databases">
        <title>An acidophilic fungus is an integral part of prey digestion in a carnivorous sundew plant.</title>
        <authorList>
            <person name="Tsai I.J."/>
        </authorList>
    </citation>
    <scope>NUCLEOTIDE SEQUENCE [LARGE SCALE GENOMIC DNA]</scope>
    <source>
        <strain evidence="3">169a</strain>
    </source>
</reference>
<dbReference type="GO" id="GO:0005737">
    <property type="term" value="C:cytoplasm"/>
    <property type="evidence" value="ECO:0007669"/>
    <property type="project" value="TreeGrafter"/>
</dbReference>
<feature type="compositionally biased region" description="Polar residues" evidence="2">
    <location>
        <begin position="645"/>
        <end position="654"/>
    </location>
</feature>
<keyword evidence="1" id="KW-0175">Coiled coil</keyword>
<feature type="region of interest" description="Disordered" evidence="2">
    <location>
        <begin position="457"/>
        <end position="802"/>
    </location>
</feature>
<feature type="compositionally biased region" description="Polar residues" evidence="2">
    <location>
        <begin position="612"/>
        <end position="627"/>
    </location>
</feature>
<feature type="compositionally biased region" description="Low complexity" evidence="2">
    <location>
        <begin position="671"/>
        <end position="685"/>
    </location>
</feature>
<dbReference type="GO" id="GO:0051256">
    <property type="term" value="P:mitotic spindle midzone assembly"/>
    <property type="evidence" value="ECO:0007669"/>
    <property type="project" value="TreeGrafter"/>
</dbReference>
<gene>
    <name evidence="3" type="ORF">R9X50_00252000</name>
</gene>
<accession>A0AAQ3M748</accession>
<dbReference type="EMBL" id="CP138582">
    <property type="protein sequence ID" value="WPG99701.1"/>
    <property type="molecule type" value="Genomic_DNA"/>
</dbReference>
<dbReference type="GO" id="GO:1990023">
    <property type="term" value="C:mitotic spindle midzone"/>
    <property type="evidence" value="ECO:0007669"/>
    <property type="project" value="TreeGrafter"/>
</dbReference>
<protein>
    <recommendedName>
        <fullName evidence="5">Microtubule associated protein</fullName>
    </recommendedName>
</protein>
<evidence type="ECO:0000313" key="3">
    <source>
        <dbReference type="EMBL" id="WPG99701.1"/>
    </source>
</evidence>
<feature type="region of interest" description="Disordered" evidence="2">
    <location>
        <begin position="380"/>
        <end position="415"/>
    </location>
</feature>
<evidence type="ECO:0000256" key="2">
    <source>
        <dbReference type="SAM" id="MobiDB-lite"/>
    </source>
</evidence>
<organism evidence="3 4">
    <name type="scientific">Acrodontium crateriforme</name>
    <dbReference type="NCBI Taxonomy" id="150365"/>
    <lineage>
        <taxon>Eukaryota</taxon>
        <taxon>Fungi</taxon>
        <taxon>Dikarya</taxon>
        <taxon>Ascomycota</taxon>
        <taxon>Pezizomycotina</taxon>
        <taxon>Dothideomycetes</taxon>
        <taxon>Dothideomycetidae</taxon>
        <taxon>Mycosphaerellales</taxon>
        <taxon>Teratosphaeriaceae</taxon>
        <taxon>Acrodontium</taxon>
    </lineage>
</organism>
<sequence>MDTSYLSQQVTTIIERLHGFFDEIGVPSHERDSRESELFSAVSETLHNQLNLVAKEKHDLTEEAQHIIKTIRQMERSLDDTRPHDDFESDNDGLKVTFPLSNCIKALKEKHHTIAKLHRERYEQVKKLVEALESYASHLEPSFVSIKLPPTSPNAKIAPNFDLSPTYVQNLDNEFTRVYDEYNKRIAMVSQLGDEIINLWSELGTPQAQVDSKIVQFAHNSPEQLGLHQDDLKRLASKRDKLVSEKQQRERKLKDLKMNVESLWDRLGVEESERKQFLAANRGCGLRQINEFEDELSRLNELKRQNLHLFVEDARLKLQELWDGLYFSEEEMMDFTPAFSDVYSDALLSAHEHEISRLEALKEQRAPIIAAVDKHRSLIQDREDLEKSSQDASRLMSKGAKGEKRDPGKLLREEKMRKRITKELPKVEAELRKTLEAWENEYGRPFCVHGERYLDELESSQAKAPPPRSKTPNALNPAREAPKSAGRAQMSQSRPGTMRGAPQQRSKTPTGMAGRKPMSTSTMQSSVMGSRLPAAGSTRQSPSKLSPSKIPGGSRLPMSTMRDGNNSPERKLRPPQNQQIGSRREDPNSTIRANHIAPPPKMKDLFSPPTPTINKENNFDRSNSIVRQVQPEDPYDDHNRYPHQAYQSLSSSTMGPPPRPLSNRHDSVQESYSSSTYSSRPMSRSDYPMAPPSRAPSNTSSVMSANSAVGSTLSGSENWETYTDNSDVEDSDATDAYYAKVHAQKLRQQQQQQQQHMHGSKRPAPGMVNGMQMKRMRDSPIAEEAMRQGSETAWTDDSADVF</sequence>
<feature type="compositionally biased region" description="Basic and acidic residues" evidence="2">
    <location>
        <begin position="775"/>
        <end position="786"/>
    </location>
</feature>
<proteinExistence type="predicted"/>
<feature type="compositionally biased region" description="Basic and acidic residues" evidence="2">
    <location>
        <begin position="380"/>
        <end position="389"/>
    </location>
</feature>
<dbReference type="Proteomes" id="UP001303373">
    <property type="component" value="Chromosome 3"/>
</dbReference>
<feature type="compositionally biased region" description="Basic and acidic residues" evidence="2">
    <location>
        <begin position="400"/>
        <end position="415"/>
    </location>
</feature>
<evidence type="ECO:0008006" key="5">
    <source>
        <dbReference type="Google" id="ProtNLM"/>
    </source>
</evidence>
<keyword evidence="4" id="KW-1185">Reference proteome</keyword>
<dbReference type="GO" id="GO:0008017">
    <property type="term" value="F:microtubule binding"/>
    <property type="evidence" value="ECO:0007669"/>
    <property type="project" value="InterPro"/>
</dbReference>
<dbReference type="PANTHER" id="PTHR19321:SF41">
    <property type="entry name" value="FASCETTO-RELATED"/>
    <property type="match status" value="1"/>
</dbReference>
<feature type="coiled-coil region" evidence="1">
    <location>
        <begin position="232"/>
        <end position="259"/>
    </location>
</feature>
<feature type="compositionally biased region" description="Polar residues" evidence="2">
    <location>
        <begin position="537"/>
        <end position="546"/>
    </location>
</feature>
<evidence type="ECO:0000313" key="4">
    <source>
        <dbReference type="Proteomes" id="UP001303373"/>
    </source>
</evidence>
<dbReference type="Gene3D" id="1.20.58.1520">
    <property type="match status" value="1"/>
</dbReference>
<name>A0AAQ3M748_9PEZI</name>
<evidence type="ECO:0000256" key="1">
    <source>
        <dbReference type="SAM" id="Coils"/>
    </source>
</evidence>
<feature type="compositionally biased region" description="Polar residues" evidence="2">
    <location>
        <begin position="695"/>
        <end position="725"/>
    </location>
</feature>
<dbReference type="AlphaFoldDB" id="A0AAQ3M748"/>
<feature type="compositionally biased region" description="Polar residues" evidence="2">
    <location>
        <begin position="518"/>
        <end position="528"/>
    </location>
</feature>
<dbReference type="PANTHER" id="PTHR19321">
    <property type="entry name" value="PROTEIN REGULATOR OF CYTOKINESIS 1 PRC1-RELATED"/>
    <property type="match status" value="1"/>
</dbReference>
<dbReference type="Pfam" id="PF03999">
    <property type="entry name" value="MAP65_ASE1"/>
    <property type="match status" value="1"/>
</dbReference>
<dbReference type="InterPro" id="IPR007145">
    <property type="entry name" value="MAP65_Ase1_PRC1"/>
</dbReference>